<keyword evidence="1" id="KW-0614">Plasmid</keyword>
<keyword evidence="2" id="KW-1185">Reference proteome</keyword>
<geneLocation type="plasmid" evidence="1 2">
    <name>pFA13</name>
</geneLocation>
<dbReference type="KEGG" id="fax:FUAX_55780"/>
<dbReference type="Proteomes" id="UP001348817">
    <property type="component" value="Plasmid pFA13"/>
</dbReference>
<reference evidence="1 2" key="1">
    <citation type="submission" date="2021-12" db="EMBL/GenBank/DDBJ databases">
        <title>Genome sequencing of bacteria with rrn-lacking chromosome and rrn-plasmid.</title>
        <authorList>
            <person name="Anda M."/>
            <person name="Iwasaki W."/>
        </authorList>
    </citation>
    <scope>NUCLEOTIDE SEQUENCE [LARGE SCALE GENOMIC DNA]</scope>
    <source>
        <strain evidence="1 2">DSM 100852</strain>
        <plasmid evidence="1 2">pFA13</plasmid>
    </source>
</reference>
<evidence type="ECO:0000313" key="2">
    <source>
        <dbReference type="Proteomes" id="UP001348817"/>
    </source>
</evidence>
<dbReference type="AlphaFoldDB" id="A0AAU9CMH4"/>
<sequence>MGYAYKAIDRNRGVENAPGGEQAVFVASVDDFEEIKKTKTTTEPGDSCTIDGDHTFKTGKGFAKIYMSDEVMQALMESISEAGSKQYNIKAMGYLPGLNPVNSEFATAIQNDDVILLVPLRNGHVLQLGYMGTVVASGAKCASSGDSGIASGGKAGHSFEFSSYQRPLYYEGAITEVPTA</sequence>
<evidence type="ECO:0008006" key="3">
    <source>
        <dbReference type="Google" id="ProtNLM"/>
    </source>
</evidence>
<dbReference type="EMBL" id="AP025327">
    <property type="protein sequence ID" value="BDD13146.1"/>
    <property type="molecule type" value="Genomic_DNA"/>
</dbReference>
<gene>
    <name evidence="1" type="ORF">FUAX_55780</name>
</gene>
<accession>A0AAU9CMH4</accession>
<organism evidence="1 2">
    <name type="scientific">Fulvitalea axinellae</name>
    <dbReference type="NCBI Taxonomy" id="1182444"/>
    <lineage>
        <taxon>Bacteria</taxon>
        <taxon>Pseudomonadati</taxon>
        <taxon>Bacteroidota</taxon>
        <taxon>Cytophagia</taxon>
        <taxon>Cytophagales</taxon>
        <taxon>Persicobacteraceae</taxon>
        <taxon>Fulvitalea</taxon>
    </lineage>
</organism>
<evidence type="ECO:0000313" key="1">
    <source>
        <dbReference type="EMBL" id="BDD13146.1"/>
    </source>
</evidence>
<dbReference type="RefSeq" id="WP_338396358.1">
    <property type="nucleotide sequence ID" value="NZ_AP025327.1"/>
</dbReference>
<name>A0AAU9CMH4_9BACT</name>
<proteinExistence type="predicted"/>
<protein>
    <recommendedName>
        <fullName evidence="3">Phage tail protein</fullName>
    </recommendedName>
</protein>